<evidence type="ECO:0000256" key="11">
    <source>
        <dbReference type="SAM" id="MobiDB-lite"/>
    </source>
</evidence>
<keyword evidence="5 10" id="KW-0808">Transferase</keyword>
<feature type="domain" description="SAM-dependent MTase RsmB/NOP-type" evidence="12">
    <location>
        <begin position="70"/>
        <end position="447"/>
    </location>
</feature>
<dbReference type="Pfam" id="PF25376">
    <property type="entry name" value="Pre-PUA_NSUN2"/>
    <property type="match status" value="1"/>
</dbReference>
<evidence type="ECO:0000256" key="10">
    <source>
        <dbReference type="PROSITE-ProRule" id="PRU01023"/>
    </source>
</evidence>
<evidence type="ECO:0000313" key="13">
    <source>
        <dbReference type="EMBL" id="CDZ98436.1"/>
    </source>
</evidence>
<dbReference type="PANTHER" id="PTHR22808">
    <property type="entry name" value="NCL1 YEAST -RELATED NOL1/NOP2/FMU SUN DOMAIN-CONTAINING"/>
    <property type="match status" value="1"/>
</dbReference>
<evidence type="ECO:0000259" key="12">
    <source>
        <dbReference type="PROSITE" id="PS51686"/>
    </source>
</evidence>
<evidence type="ECO:0000256" key="1">
    <source>
        <dbReference type="ARBA" id="ARBA00004123"/>
    </source>
</evidence>
<name>A0A0F7SHP0_PHARH</name>
<dbReference type="GO" id="GO:0016428">
    <property type="term" value="F:tRNA (cytidine-5-)-methyltransferase activity"/>
    <property type="evidence" value="ECO:0007669"/>
    <property type="project" value="InterPro"/>
</dbReference>
<dbReference type="InterPro" id="IPR018314">
    <property type="entry name" value="RsmB/NOL1/NOP2-like_CS"/>
</dbReference>
<protein>
    <submittedName>
        <fullName evidence="13">tRNA cytosine-5-methylases and related enzymes of the NOL1/NOP2/sun superfamily</fullName>
    </submittedName>
</protein>
<feature type="binding site" evidence="10">
    <location>
        <position position="281"/>
    </location>
    <ligand>
        <name>S-adenosyl-L-methionine</name>
        <dbReference type="ChEBI" id="CHEBI:59789"/>
    </ligand>
</feature>
<dbReference type="Gene3D" id="3.40.50.150">
    <property type="entry name" value="Vaccinia Virus protein VP39"/>
    <property type="match status" value="1"/>
</dbReference>
<evidence type="ECO:0000256" key="6">
    <source>
        <dbReference type="ARBA" id="ARBA00022691"/>
    </source>
</evidence>
<dbReference type="InterPro" id="IPR023267">
    <property type="entry name" value="RCMT"/>
</dbReference>
<dbReference type="EMBL" id="LN483345">
    <property type="protein sequence ID" value="CDZ98436.1"/>
    <property type="molecule type" value="Genomic_DNA"/>
</dbReference>
<feature type="compositionally biased region" description="Basic residues" evidence="11">
    <location>
        <begin position="1"/>
        <end position="14"/>
    </location>
</feature>
<dbReference type="GO" id="GO:0000049">
    <property type="term" value="F:tRNA binding"/>
    <property type="evidence" value="ECO:0007669"/>
    <property type="project" value="UniProtKB-KW"/>
</dbReference>
<sequence>MPRNNKRKGGKNKNKNSTGSVKPTGAEGDAQKAKWQQDKLNWKEIEMTNEKFATFYKAQKVVPEDEWDAFYHKLTEPLPVTFRFTGSKKNAQDLNELFKENFVSRIGDVEDEGVKTIPPFQIPWYPDGLGWQVNAGKSLIRKNPEYKKLQQFLVYETEVGNLSRQEAVSMIPPLFLDVLPHHLVLDMCAAPGSKTAQLLEALHASTADETNVPINKRGLVVANDSDLKRSHLLVHQSNRLPSANVLITNLDASRFPKISLGPDGMEKFGMKTLQFDRILCDVPCSGDGTMRKNIQIWNKWSPIDGNGLHALQLKILLRAMDLLKPGGRLVYSTCSFNPVENEAVISAALNNNSAFKIVDVSDRYPLLKRFPGLTTWKAGVGKDTMSIYDTYQEFLDDPETSDELKEKIHKTYWPVGNEKELGLERCMRLYPHHQDTGGFFVVVLEKSESAAPSPPSGADVQEKQAMNDEKDQVILEEPTTIAVVDSIAKTEPGSTGAPSEEPLEVTGQAVEAGIKRGASPSLESSSKTSQPVPKKARQEAMALKLSVNGVPEINLSRKPDPTFKEHPYYFLNADSDEVKAAVNFFELSSEFPTSTLYVRNINGDAVRSVYHTCEMGKAIIENNEYTRVRLVSAGCKLFARQDTPGETMQCKWRACQEGLQVLLPYVGKSKFVVGSIKDLRRLMETYYPLIENFEEPSKSIFAEKPVGSMIFVIKAGELDGGSLKHDLIMPLWKAKNSMSLMLAKNDKQALSNRIWGKEVVLERPPQRPRSGLQGSEPVSEPASESVSDEAAALNQEEAVVAVKAADE</sequence>
<keyword evidence="9" id="KW-0539">Nucleus</keyword>
<feature type="region of interest" description="Disordered" evidence="11">
    <location>
        <begin position="762"/>
        <end position="790"/>
    </location>
</feature>
<dbReference type="InterPro" id="IPR057286">
    <property type="entry name" value="PUA_NSUN2"/>
</dbReference>
<dbReference type="PRINTS" id="PR02011">
    <property type="entry name" value="RCMTNCL1"/>
</dbReference>
<evidence type="ECO:0000256" key="8">
    <source>
        <dbReference type="ARBA" id="ARBA00022884"/>
    </source>
</evidence>
<dbReference type="SUPFAM" id="SSF53335">
    <property type="entry name" value="S-adenosyl-L-methionine-dependent methyltransferases"/>
    <property type="match status" value="1"/>
</dbReference>
<evidence type="ECO:0000256" key="3">
    <source>
        <dbReference type="ARBA" id="ARBA00022555"/>
    </source>
</evidence>
<dbReference type="InterPro" id="IPR057285">
    <property type="entry name" value="Pre-PUA_NSUN2"/>
</dbReference>
<evidence type="ECO:0000256" key="7">
    <source>
        <dbReference type="ARBA" id="ARBA00022694"/>
    </source>
</evidence>
<dbReference type="Pfam" id="PF25378">
    <property type="entry name" value="PUA_NSUN2"/>
    <property type="match status" value="1"/>
</dbReference>
<accession>A0A0F7SHP0</accession>
<dbReference type="PRINTS" id="PR02008">
    <property type="entry name" value="RCMTFAMILY"/>
</dbReference>
<dbReference type="PANTHER" id="PTHR22808:SF1">
    <property type="entry name" value="RNA CYTOSINE-C(5)-METHYLTRANSFERASE NSUN2-RELATED"/>
    <property type="match status" value="1"/>
</dbReference>
<dbReference type="InterPro" id="IPR029063">
    <property type="entry name" value="SAM-dependent_MTases_sf"/>
</dbReference>
<dbReference type="InterPro" id="IPR049560">
    <property type="entry name" value="MeTrfase_RsmB-F_NOP2_cat"/>
</dbReference>
<feature type="binding site" evidence="10">
    <location>
        <position position="251"/>
    </location>
    <ligand>
        <name>S-adenosyl-L-methionine</name>
        <dbReference type="ChEBI" id="CHEBI:59789"/>
    </ligand>
</feature>
<keyword evidence="3" id="KW-0820">tRNA-binding</keyword>
<comment type="similarity">
    <text evidence="2 10">Belongs to the class I-like SAM-binding methyltransferase superfamily. RsmB/NOP family.</text>
</comment>
<evidence type="ECO:0000256" key="9">
    <source>
        <dbReference type="ARBA" id="ARBA00023242"/>
    </source>
</evidence>
<feature type="binding site" evidence="10">
    <location>
        <position position="224"/>
    </location>
    <ligand>
        <name>S-adenosyl-L-methionine</name>
        <dbReference type="ChEBI" id="CHEBI:59789"/>
    </ligand>
</feature>
<keyword evidence="8 10" id="KW-0694">RNA-binding</keyword>
<dbReference type="PROSITE" id="PS51686">
    <property type="entry name" value="SAM_MT_RSMB_NOP"/>
    <property type="match status" value="1"/>
</dbReference>
<evidence type="ECO:0000256" key="5">
    <source>
        <dbReference type="ARBA" id="ARBA00022679"/>
    </source>
</evidence>
<dbReference type="Pfam" id="PF01189">
    <property type="entry name" value="Methyltr_RsmB-F"/>
    <property type="match status" value="1"/>
</dbReference>
<dbReference type="GO" id="GO:0005634">
    <property type="term" value="C:nucleus"/>
    <property type="evidence" value="ECO:0007669"/>
    <property type="project" value="UniProtKB-SubCell"/>
</dbReference>
<dbReference type="AlphaFoldDB" id="A0A0F7SHP0"/>
<keyword evidence="7" id="KW-0819">tRNA processing</keyword>
<reference evidence="13" key="1">
    <citation type="submission" date="2014-08" db="EMBL/GenBank/DDBJ databases">
        <authorList>
            <person name="Sharma Rahul"/>
            <person name="Thines Marco"/>
        </authorList>
    </citation>
    <scope>NUCLEOTIDE SEQUENCE</scope>
</reference>
<organism evidence="13">
    <name type="scientific">Phaffia rhodozyma</name>
    <name type="common">Yeast</name>
    <name type="synonym">Xanthophyllomyces dendrorhous</name>
    <dbReference type="NCBI Taxonomy" id="264483"/>
    <lineage>
        <taxon>Eukaryota</taxon>
        <taxon>Fungi</taxon>
        <taxon>Dikarya</taxon>
        <taxon>Basidiomycota</taxon>
        <taxon>Agaricomycotina</taxon>
        <taxon>Tremellomycetes</taxon>
        <taxon>Cystofilobasidiales</taxon>
        <taxon>Mrakiaceae</taxon>
        <taxon>Phaffia</taxon>
    </lineage>
</organism>
<dbReference type="GO" id="GO:0030488">
    <property type="term" value="P:tRNA methylation"/>
    <property type="evidence" value="ECO:0007669"/>
    <property type="project" value="TreeGrafter"/>
</dbReference>
<keyword evidence="4 10" id="KW-0489">Methyltransferase</keyword>
<feature type="region of interest" description="Disordered" evidence="11">
    <location>
        <begin position="1"/>
        <end position="35"/>
    </location>
</feature>
<proteinExistence type="inferred from homology"/>
<dbReference type="InterPro" id="IPR001678">
    <property type="entry name" value="MeTrfase_RsmB-F_NOP2_dom"/>
</dbReference>
<keyword evidence="6 10" id="KW-0949">S-adenosyl-L-methionine</keyword>
<feature type="active site" description="Nucleophile" evidence="10">
    <location>
        <position position="334"/>
    </location>
</feature>
<feature type="compositionally biased region" description="Low complexity" evidence="11">
    <location>
        <begin position="775"/>
        <end position="790"/>
    </location>
</feature>
<comment type="subcellular location">
    <subcellularLocation>
        <location evidence="1">Nucleus</location>
    </subcellularLocation>
</comment>
<feature type="binding site" evidence="10">
    <location>
        <begin position="188"/>
        <end position="194"/>
    </location>
    <ligand>
        <name>S-adenosyl-L-methionine</name>
        <dbReference type="ChEBI" id="CHEBI:59789"/>
    </ligand>
</feature>
<evidence type="ECO:0000256" key="2">
    <source>
        <dbReference type="ARBA" id="ARBA00007494"/>
    </source>
</evidence>
<feature type="region of interest" description="Disordered" evidence="11">
    <location>
        <begin position="485"/>
        <end position="504"/>
    </location>
</feature>
<feature type="compositionally biased region" description="Polar residues" evidence="11">
    <location>
        <begin position="521"/>
        <end position="531"/>
    </location>
</feature>
<dbReference type="GO" id="GO:0005737">
    <property type="term" value="C:cytoplasm"/>
    <property type="evidence" value="ECO:0007669"/>
    <property type="project" value="TreeGrafter"/>
</dbReference>
<evidence type="ECO:0000256" key="4">
    <source>
        <dbReference type="ARBA" id="ARBA00022603"/>
    </source>
</evidence>
<feature type="region of interest" description="Disordered" evidence="11">
    <location>
        <begin position="516"/>
        <end position="537"/>
    </location>
</feature>
<dbReference type="InterPro" id="IPR023270">
    <property type="entry name" value="RCMT_NCL1"/>
</dbReference>
<dbReference type="PROSITE" id="PS01153">
    <property type="entry name" value="NOL1_NOP2_SUN"/>
    <property type="match status" value="1"/>
</dbReference>